<protein>
    <recommendedName>
        <fullName evidence="14">alpha-N-acetylgalactosaminide alpha-2,6-sialyltransferase</fullName>
        <ecNumber evidence="14">2.4.3.3</ecNumber>
    </recommendedName>
</protein>
<keyword evidence="10" id="KW-0472">Membrane</keyword>
<comment type="caution">
    <text evidence="18">The sequence shown here is derived from an EMBL/GenBank/DDBJ whole genome shotgun (WGS) entry which is preliminary data.</text>
</comment>
<dbReference type="PIRSF" id="PIRSF005557">
    <property type="entry name" value="Sialyl_trans"/>
    <property type="match status" value="1"/>
</dbReference>
<organism evidence="18 19">
    <name type="scientific">Umbra pygmaea</name>
    <name type="common">Eastern mudminnow</name>
    <dbReference type="NCBI Taxonomy" id="75934"/>
    <lineage>
        <taxon>Eukaryota</taxon>
        <taxon>Metazoa</taxon>
        <taxon>Chordata</taxon>
        <taxon>Craniata</taxon>
        <taxon>Vertebrata</taxon>
        <taxon>Euteleostomi</taxon>
        <taxon>Actinopterygii</taxon>
        <taxon>Neopterygii</taxon>
        <taxon>Teleostei</taxon>
        <taxon>Protacanthopterygii</taxon>
        <taxon>Esociformes</taxon>
        <taxon>Umbridae</taxon>
        <taxon>Umbra</taxon>
    </lineage>
</organism>
<evidence type="ECO:0000256" key="14">
    <source>
        <dbReference type="ARBA" id="ARBA00039109"/>
    </source>
</evidence>
<accession>A0ABD0XRV3</accession>
<dbReference type="EC" id="2.4.3.3" evidence="14"/>
<evidence type="ECO:0000256" key="15">
    <source>
        <dbReference type="ARBA" id="ARBA00050664"/>
    </source>
</evidence>
<sequence length="339" mass="39182">MLHQQTQNADFKSGELWDNITTTSTGDEEIEALCLLKERVENSILRQHFNFNVPVLQWAGSFNTSEWQRLKKYQPPFGWKDLPLDLVQSTLALLNDSSSSHLFERRKPEQCVRCAVVGNGGILRGSKQGTAIDRHHFVFRVNGAITKHFEEDVGTKTSFYGFTTNTMKNSLKVYKHEGFTKVPSGQSVRYIFIPSNRRDYVMLSAAIRGLKVTTGVDWGDWPHQYFGFKTPIQHFKILHPDFITYITQRFLKSRLLNSKYGHLYMPSTGALMLLTALHVCDQVSAYGFITKNFADFSDHYYDAVKRPLLFYANHDMQMESWLWELLHASKVMSLYKRTL</sequence>
<dbReference type="InterPro" id="IPR038578">
    <property type="entry name" value="GT29-like_sf"/>
</dbReference>
<evidence type="ECO:0000313" key="19">
    <source>
        <dbReference type="Proteomes" id="UP001557470"/>
    </source>
</evidence>
<comment type="catalytic activity">
    <reaction evidence="13">
        <text>a beta-D-galactosyl-(1-&gt;3)-N-acetyl-alpha-D-galactosaminyl derivative + CMP-N-acetyl-beta-neuraminate = a beta-D-galactosyl-(1-&gt;3)-[N-acetyl-alpha-neuraminyl-(2-&gt;6)]-N-acetyl-alpha-D-galactosaminyl derivative + CMP + H(+)</text>
        <dbReference type="Rhea" id="RHEA:11136"/>
        <dbReference type="ChEBI" id="CHEBI:15378"/>
        <dbReference type="ChEBI" id="CHEBI:57812"/>
        <dbReference type="ChEBI" id="CHEBI:60377"/>
        <dbReference type="ChEBI" id="CHEBI:133470"/>
        <dbReference type="ChEBI" id="CHEBI:140764"/>
        <dbReference type="EC" id="2.4.3.3"/>
    </reaction>
    <physiologicalReaction direction="left-to-right" evidence="13">
        <dbReference type="Rhea" id="RHEA:11137"/>
    </physiologicalReaction>
</comment>
<evidence type="ECO:0000256" key="6">
    <source>
        <dbReference type="ARBA" id="ARBA00022692"/>
    </source>
</evidence>
<evidence type="ECO:0000313" key="18">
    <source>
        <dbReference type="EMBL" id="KAL0993402.1"/>
    </source>
</evidence>
<evidence type="ECO:0000256" key="16">
    <source>
        <dbReference type="ARBA" id="ARBA00052285"/>
    </source>
</evidence>
<evidence type="ECO:0000256" key="8">
    <source>
        <dbReference type="ARBA" id="ARBA00022989"/>
    </source>
</evidence>
<keyword evidence="4" id="KW-0328">Glycosyltransferase</keyword>
<keyword evidence="8" id="KW-1133">Transmembrane helix</keyword>
<dbReference type="PANTHER" id="PTHR45941">
    <property type="entry name" value="ALPHA-N-ACETYLGALACTOSAMINIDE ALPHA-2,6-SIALYLTRANSFERASE 2-LIKE-RELATED"/>
    <property type="match status" value="1"/>
</dbReference>
<keyword evidence="11" id="KW-1015">Disulfide bond</keyword>
<evidence type="ECO:0000256" key="5">
    <source>
        <dbReference type="ARBA" id="ARBA00022679"/>
    </source>
</evidence>
<dbReference type="EMBL" id="JAGEUA010000003">
    <property type="protein sequence ID" value="KAL0993402.1"/>
    <property type="molecule type" value="Genomic_DNA"/>
</dbReference>
<evidence type="ECO:0000256" key="2">
    <source>
        <dbReference type="ARBA" id="ARBA00004922"/>
    </source>
</evidence>
<keyword evidence="6" id="KW-0812">Transmembrane</keyword>
<evidence type="ECO:0000256" key="17">
    <source>
        <dbReference type="PIRSR" id="PIRSR005557-2"/>
    </source>
</evidence>
<dbReference type="InterPro" id="IPR001675">
    <property type="entry name" value="Glyco_trans_29"/>
</dbReference>
<dbReference type="GO" id="GO:0000139">
    <property type="term" value="C:Golgi membrane"/>
    <property type="evidence" value="ECO:0007669"/>
    <property type="project" value="UniProtKB-SubCell"/>
</dbReference>
<keyword evidence="5" id="KW-0808">Transferase</keyword>
<dbReference type="AlphaFoldDB" id="A0ABD0XRV3"/>
<evidence type="ECO:0000256" key="11">
    <source>
        <dbReference type="ARBA" id="ARBA00023157"/>
    </source>
</evidence>
<comment type="catalytic activity">
    <reaction evidence="15">
        <text>a 3-O-[N-acetyl-alpha-neuraminyl-(2-&gt;3)-beta-D-galactosyl-(1-&gt;3)-N-acetyl-alpha-D-galactosaminyl]-L-threonyl-[protein] + CMP-N-acetyl-beta-neuraminate = a 3-O-{alpha-Neu5Ac-(2-&gt;3)-beta-D-Gal-(1-&gt;3)-[alpha-Neu5Ac-(2-&gt;6)]-alpha-D-GalNAc}-L-threonyl-[protein] + CMP + H(+)</text>
        <dbReference type="Rhea" id="RHEA:81659"/>
        <dbReference type="Rhea" id="RHEA-COMP:14417"/>
        <dbReference type="Rhea" id="RHEA-COMP:16763"/>
        <dbReference type="ChEBI" id="CHEBI:15378"/>
        <dbReference type="ChEBI" id="CHEBI:57812"/>
        <dbReference type="ChEBI" id="CHEBI:60377"/>
        <dbReference type="ChEBI" id="CHEBI:139598"/>
        <dbReference type="ChEBI" id="CHEBI:156398"/>
    </reaction>
    <physiologicalReaction direction="left-to-right" evidence="15">
        <dbReference type="Rhea" id="RHEA:81660"/>
    </physiologicalReaction>
</comment>
<dbReference type="GO" id="GO:0001665">
    <property type="term" value="F:alpha-N-acetylgalactosaminide alpha-2,6-sialyltransferase activity"/>
    <property type="evidence" value="ECO:0007669"/>
    <property type="project" value="UniProtKB-EC"/>
</dbReference>
<dbReference type="PANTHER" id="PTHR45941:SF5">
    <property type="entry name" value="ALPHA-N-ACETYLGALACTOSAMINIDE ALPHA-2,6-SIALYLTRANSFERASE 2"/>
    <property type="match status" value="1"/>
</dbReference>
<evidence type="ECO:0000256" key="3">
    <source>
        <dbReference type="ARBA" id="ARBA00006003"/>
    </source>
</evidence>
<evidence type="ECO:0000256" key="13">
    <source>
        <dbReference type="ARBA" id="ARBA00036348"/>
    </source>
</evidence>
<comment type="catalytic activity">
    <reaction evidence="16">
        <text>a 3-O-[N-acetyl-alpha-D-galactosaminyl]-L-threonyl-[protein] + CMP-N-acetyl-beta-neuraminate = a 3-O-[N-acetyl-alpha-neuraminosyl-(2-&gt;6)-N-acetyl-alpha-D-galactosaminyl]-L-threonyl-[protein] + CMP + H(+)</text>
        <dbReference type="Rhea" id="RHEA:81643"/>
        <dbReference type="Rhea" id="RHEA-COMP:11689"/>
        <dbReference type="Rhea" id="RHEA-COMP:19720"/>
        <dbReference type="ChEBI" id="CHEBI:15378"/>
        <dbReference type="ChEBI" id="CHEBI:57812"/>
        <dbReference type="ChEBI" id="CHEBI:60377"/>
        <dbReference type="ChEBI" id="CHEBI:87075"/>
        <dbReference type="ChEBI" id="CHEBI:231970"/>
    </reaction>
    <physiologicalReaction direction="left-to-right" evidence="16">
        <dbReference type="Rhea" id="RHEA:81644"/>
    </physiologicalReaction>
</comment>
<name>A0ABD0XRV3_UMBPY</name>
<reference evidence="18 19" key="1">
    <citation type="submission" date="2024-06" db="EMBL/GenBank/DDBJ databases">
        <authorList>
            <person name="Pan Q."/>
            <person name="Wen M."/>
            <person name="Jouanno E."/>
            <person name="Zahm M."/>
            <person name="Klopp C."/>
            <person name="Cabau C."/>
            <person name="Louis A."/>
            <person name="Berthelot C."/>
            <person name="Parey E."/>
            <person name="Roest Crollius H."/>
            <person name="Montfort J."/>
            <person name="Robinson-Rechavi M."/>
            <person name="Bouchez O."/>
            <person name="Lampietro C."/>
            <person name="Lopez Roques C."/>
            <person name="Donnadieu C."/>
            <person name="Postlethwait J."/>
            <person name="Bobe J."/>
            <person name="Verreycken H."/>
            <person name="Guiguen Y."/>
        </authorList>
    </citation>
    <scope>NUCLEOTIDE SEQUENCE [LARGE SCALE GENOMIC DNA]</scope>
    <source>
        <strain evidence="18">Up_M1</strain>
        <tissue evidence="18">Testis</tissue>
    </source>
</reference>
<comment type="similarity">
    <text evidence="3">Belongs to the glycosyltransferase 29 family.</text>
</comment>
<keyword evidence="19" id="KW-1185">Reference proteome</keyword>
<dbReference type="Proteomes" id="UP001557470">
    <property type="component" value="Unassembled WGS sequence"/>
</dbReference>
<comment type="pathway">
    <text evidence="2">Protein modification; protein glycosylation.</text>
</comment>
<evidence type="ECO:0000256" key="12">
    <source>
        <dbReference type="ARBA" id="ARBA00023180"/>
    </source>
</evidence>
<evidence type="ECO:0000256" key="1">
    <source>
        <dbReference type="ARBA" id="ARBA00004323"/>
    </source>
</evidence>
<dbReference type="Gene3D" id="3.90.1480.20">
    <property type="entry name" value="Glycosyl transferase family 29"/>
    <property type="match status" value="1"/>
</dbReference>
<evidence type="ECO:0000256" key="9">
    <source>
        <dbReference type="ARBA" id="ARBA00023034"/>
    </source>
</evidence>
<keyword evidence="12" id="KW-0325">Glycoprotein</keyword>
<evidence type="ECO:0000256" key="4">
    <source>
        <dbReference type="ARBA" id="ARBA00022676"/>
    </source>
</evidence>
<dbReference type="InterPro" id="IPR012163">
    <property type="entry name" value="Sialyl_trans"/>
</dbReference>
<gene>
    <name evidence="18" type="ORF">UPYG_G00107360</name>
</gene>
<evidence type="ECO:0000256" key="7">
    <source>
        <dbReference type="ARBA" id="ARBA00022968"/>
    </source>
</evidence>
<dbReference type="Pfam" id="PF00777">
    <property type="entry name" value="Glyco_transf_29"/>
    <property type="match status" value="1"/>
</dbReference>
<evidence type="ECO:0000256" key="10">
    <source>
        <dbReference type="ARBA" id="ARBA00023136"/>
    </source>
</evidence>
<comment type="subcellular location">
    <subcellularLocation>
        <location evidence="1">Golgi apparatus membrane</location>
        <topology evidence="1">Single-pass type II membrane protein</topology>
    </subcellularLocation>
</comment>
<keyword evidence="7" id="KW-0735">Signal-anchor</keyword>
<dbReference type="FunFam" id="3.90.1480.20:FF:000015">
    <property type="entry name" value="Lactosylceramide alpha-2,3-sialyltransferase"/>
    <property type="match status" value="1"/>
</dbReference>
<feature type="disulfide bond" evidence="17">
    <location>
        <begin position="114"/>
        <end position="280"/>
    </location>
</feature>
<keyword evidence="9" id="KW-0333">Golgi apparatus</keyword>
<proteinExistence type="inferred from homology"/>